<dbReference type="OMA" id="LCIWKQI"/>
<name>A0A642UNV2_DIURU</name>
<sequence length="236" mass="26001">MLGTGNTSNVVVAKGYAVKRYHDRRAGESRKQFRSRVESEYLLLKSLDHPHVVAVAKFTTNWLGDTPKMYMELGKPNWWLNCQNKAEAMAQIVMAVVYLHHQGIAHRDLKLDNTVMVGGLVKLVDFAVATKAVPAVGLVGSASYVAPEQYTQISYLGAASDVWSVAMIFVRLFKVAPWWKSAHISDLVYQEYAGGGALPAPVPEWVAQALTIDPEQRPSMDTIASLVDPHAITDAH</sequence>
<reference evidence="2 3" key="1">
    <citation type="submission" date="2019-07" db="EMBL/GenBank/DDBJ databases">
        <title>Genome assembly of two rare yeast pathogens: Diutina rugosa and Trichomonascus ciferrii.</title>
        <authorList>
            <person name="Mixao V."/>
            <person name="Saus E."/>
            <person name="Hansen A."/>
            <person name="Lass-Flor C."/>
            <person name="Gabaldon T."/>
        </authorList>
    </citation>
    <scope>NUCLEOTIDE SEQUENCE [LARGE SCALE GENOMIC DNA]</scope>
    <source>
        <strain evidence="2 3">CBS 613</strain>
    </source>
</reference>
<dbReference type="VEuPathDB" id="FungiDB:DIURU_003882"/>
<dbReference type="GO" id="GO:0004674">
    <property type="term" value="F:protein serine/threonine kinase activity"/>
    <property type="evidence" value="ECO:0007669"/>
    <property type="project" value="TreeGrafter"/>
</dbReference>
<dbReference type="InterPro" id="IPR000719">
    <property type="entry name" value="Prot_kinase_dom"/>
</dbReference>
<evidence type="ECO:0000259" key="1">
    <source>
        <dbReference type="PROSITE" id="PS50011"/>
    </source>
</evidence>
<gene>
    <name evidence="2" type="ORF">DIURU_003882</name>
</gene>
<dbReference type="AlphaFoldDB" id="A0A642UNV2"/>
<dbReference type="PROSITE" id="PS00108">
    <property type="entry name" value="PROTEIN_KINASE_ST"/>
    <property type="match status" value="1"/>
</dbReference>
<keyword evidence="3" id="KW-1185">Reference proteome</keyword>
<dbReference type="RefSeq" id="XP_034011347.1">
    <property type="nucleotide sequence ID" value="XM_034156693.1"/>
</dbReference>
<dbReference type="GeneID" id="54782533"/>
<dbReference type="SMART" id="SM00220">
    <property type="entry name" value="S_TKc"/>
    <property type="match status" value="1"/>
</dbReference>
<protein>
    <recommendedName>
        <fullName evidence="1">Protein kinase domain-containing protein</fullName>
    </recommendedName>
</protein>
<proteinExistence type="predicted"/>
<dbReference type="EMBL" id="SWFT01000113">
    <property type="protein sequence ID" value="KAA8900301.1"/>
    <property type="molecule type" value="Genomic_DNA"/>
</dbReference>
<organism evidence="2 3">
    <name type="scientific">Diutina rugosa</name>
    <name type="common">Yeast</name>
    <name type="synonym">Candida rugosa</name>
    <dbReference type="NCBI Taxonomy" id="5481"/>
    <lineage>
        <taxon>Eukaryota</taxon>
        <taxon>Fungi</taxon>
        <taxon>Dikarya</taxon>
        <taxon>Ascomycota</taxon>
        <taxon>Saccharomycotina</taxon>
        <taxon>Pichiomycetes</taxon>
        <taxon>Debaryomycetaceae</taxon>
        <taxon>Diutina</taxon>
    </lineage>
</organism>
<evidence type="ECO:0000313" key="3">
    <source>
        <dbReference type="Proteomes" id="UP000449547"/>
    </source>
</evidence>
<dbReference type="Pfam" id="PF00069">
    <property type="entry name" value="Pkinase"/>
    <property type="match status" value="1"/>
</dbReference>
<evidence type="ECO:0000313" key="2">
    <source>
        <dbReference type="EMBL" id="KAA8900301.1"/>
    </source>
</evidence>
<dbReference type="SUPFAM" id="SSF56112">
    <property type="entry name" value="Protein kinase-like (PK-like)"/>
    <property type="match status" value="1"/>
</dbReference>
<dbReference type="PANTHER" id="PTHR24361">
    <property type="entry name" value="MITOGEN-ACTIVATED KINASE KINASE KINASE"/>
    <property type="match status" value="1"/>
</dbReference>
<comment type="caution">
    <text evidence="2">The sequence shown here is derived from an EMBL/GenBank/DDBJ whole genome shotgun (WGS) entry which is preliminary data.</text>
</comment>
<dbReference type="OrthoDB" id="4062651at2759"/>
<dbReference type="InterPro" id="IPR011009">
    <property type="entry name" value="Kinase-like_dom_sf"/>
</dbReference>
<dbReference type="GO" id="GO:0005524">
    <property type="term" value="F:ATP binding"/>
    <property type="evidence" value="ECO:0007669"/>
    <property type="project" value="InterPro"/>
</dbReference>
<dbReference type="InterPro" id="IPR008271">
    <property type="entry name" value="Ser/Thr_kinase_AS"/>
</dbReference>
<feature type="domain" description="Protein kinase" evidence="1">
    <location>
        <begin position="1"/>
        <end position="233"/>
    </location>
</feature>
<accession>A0A642UNV2</accession>
<dbReference type="Proteomes" id="UP000449547">
    <property type="component" value="Unassembled WGS sequence"/>
</dbReference>
<dbReference type="Gene3D" id="1.10.510.10">
    <property type="entry name" value="Transferase(Phosphotransferase) domain 1"/>
    <property type="match status" value="1"/>
</dbReference>
<dbReference type="PROSITE" id="PS50011">
    <property type="entry name" value="PROTEIN_KINASE_DOM"/>
    <property type="match status" value="1"/>
</dbReference>
<dbReference type="InterPro" id="IPR053235">
    <property type="entry name" value="Ser_Thr_kinase"/>
</dbReference>
<dbReference type="GO" id="GO:0005737">
    <property type="term" value="C:cytoplasm"/>
    <property type="evidence" value="ECO:0007669"/>
    <property type="project" value="TreeGrafter"/>
</dbReference>